<evidence type="ECO:0000256" key="12">
    <source>
        <dbReference type="SAM" id="MobiDB-lite"/>
    </source>
</evidence>
<evidence type="ECO:0000256" key="5">
    <source>
        <dbReference type="ARBA" id="ARBA00022741"/>
    </source>
</evidence>
<dbReference type="AlphaFoldDB" id="A0A5B8MQ57"/>
<evidence type="ECO:0000256" key="9">
    <source>
        <dbReference type="ARBA" id="ARBA00048367"/>
    </source>
</evidence>
<protein>
    <recommendedName>
        <fullName evidence="2">cyclin-dependent kinase</fullName>
        <ecNumber evidence="2">2.7.11.22</ecNumber>
    </recommendedName>
</protein>
<comment type="catalytic activity">
    <reaction evidence="9">
        <text>L-seryl-[protein] + ATP = O-phospho-L-seryl-[protein] + ADP + H(+)</text>
        <dbReference type="Rhea" id="RHEA:17989"/>
        <dbReference type="Rhea" id="RHEA-COMP:9863"/>
        <dbReference type="Rhea" id="RHEA-COMP:11604"/>
        <dbReference type="ChEBI" id="CHEBI:15378"/>
        <dbReference type="ChEBI" id="CHEBI:29999"/>
        <dbReference type="ChEBI" id="CHEBI:30616"/>
        <dbReference type="ChEBI" id="CHEBI:83421"/>
        <dbReference type="ChEBI" id="CHEBI:456216"/>
        <dbReference type="EC" id="2.7.11.22"/>
    </reaction>
</comment>
<feature type="binding site" evidence="10">
    <location>
        <position position="109"/>
    </location>
    <ligand>
        <name>ATP</name>
        <dbReference type="ChEBI" id="CHEBI:30616"/>
    </ligand>
</feature>
<evidence type="ECO:0000256" key="3">
    <source>
        <dbReference type="ARBA" id="ARBA00022527"/>
    </source>
</evidence>
<organism evidence="14 15">
    <name type="scientific">Chloropicon primus</name>
    <dbReference type="NCBI Taxonomy" id="1764295"/>
    <lineage>
        <taxon>Eukaryota</taxon>
        <taxon>Viridiplantae</taxon>
        <taxon>Chlorophyta</taxon>
        <taxon>Chloropicophyceae</taxon>
        <taxon>Chloropicales</taxon>
        <taxon>Chloropicaceae</taxon>
        <taxon>Chloropicon</taxon>
    </lineage>
</organism>
<keyword evidence="15" id="KW-1185">Reference proteome</keyword>
<keyword evidence="7 10" id="KW-0067">ATP-binding</keyword>
<keyword evidence="3 11" id="KW-0723">Serine/threonine-protein kinase</keyword>
<dbReference type="InterPro" id="IPR000719">
    <property type="entry name" value="Prot_kinase_dom"/>
</dbReference>
<evidence type="ECO:0000256" key="6">
    <source>
        <dbReference type="ARBA" id="ARBA00022777"/>
    </source>
</evidence>
<dbReference type="Gene3D" id="3.30.200.20">
    <property type="entry name" value="Phosphorylase Kinase, domain 1"/>
    <property type="match status" value="1"/>
</dbReference>
<dbReference type="EC" id="2.7.11.22" evidence="2"/>
<evidence type="ECO:0000256" key="2">
    <source>
        <dbReference type="ARBA" id="ARBA00012425"/>
    </source>
</evidence>
<dbReference type="PROSITE" id="PS00107">
    <property type="entry name" value="PROTEIN_KINASE_ATP"/>
    <property type="match status" value="1"/>
</dbReference>
<dbReference type="PROSITE" id="PS00108">
    <property type="entry name" value="PROTEIN_KINASE_ST"/>
    <property type="match status" value="1"/>
</dbReference>
<feature type="domain" description="Protein kinase" evidence="13">
    <location>
        <begin position="82"/>
        <end position="387"/>
    </location>
</feature>
<evidence type="ECO:0000313" key="14">
    <source>
        <dbReference type="EMBL" id="QDZ22828.1"/>
    </source>
</evidence>
<dbReference type="GO" id="GO:0005634">
    <property type="term" value="C:nucleus"/>
    <property type="evidence" value="ECO:0007669"/>
    <property type="project" value="TreeGrafter"/>
</dbReference>
<dbReference type="PANTHER" id="PTHR24056:SF171">
    <property type="entry name" value="CYCLIN-DEPENDENT KINASE 20"/>
    <property type="match status" value="1"/>
</dbReference>
<dbReference type="InterPro" id="IPR011009">
    <property type="entry name" value="Kinase-like_dom_sf"/>
</dbReference>
<feature type="region of interest" description="Disordered" evidence="12">
    <location>
        <begin position="1"/>
        <end position="24"/>
    </location>
</feature>
<dbReference type="SMART" id="SM00220">
    <property type="entry name" value="S_TKc"/>
    <property type="match status" value="1"/>
</dbReference>
<evidence type="ECO:0000256" key="4">
    <source>
        <dbReference type="ARBA" id="ARBA00022679"/>
    </source>
</evidence>
<dbReference type="Gene3D" id="1.10.510.10">
    <property type="entry name" value="Transferase(Phosphotransferase) domain 1"/>
    <property type="match status" value="1"/>
</dbReference>
<evidence type="ECO:0000256" key="10">
    <source>
        <dbReference type="PROSITE-ProRule" id="PRU10141"/>
    </source>
</evidence>
<evidence type="ECO:0000256" key="8">
    <source>
        <dbReference type="ARBA" id="ARBA00047811"/>
    </source>
</evidence>
<keyword evidence="4" id="KW-0808">Transferase</keyword>
<dbReference type="InterPro" id="IPR017441">
    <property type="entry name" value="Protein_kinase_ATP_BS"/>
</dbReference>
<sequence>MTSTNRSSPGGVGSGRLSRWTSGEGRAKTLRTKLLEEFQLCATNTSKHQVAMDDIDVEDNEEEACSPKASVEAERTLREGRYRVVRLVGHGTFGEVLKCREGSDLVAVKRVFLQKAVRSKESCYANTLDHAMREAATLRTVGEESDHVVGIRDAWHSDSVLSLALEYCSSDLRRVMDKAPLALAREPYLKRVMLDLLSGLGACHRNGIIHRDVKPSNCLVSSRGKVKMGDFGQATMKRYYEEEAKEEEDGACPTGAMTHAVSTRWYRAPELLYGSRCYDEKVDVWSLGMTLAELVRGGEPFVKGESDIDQMAKVFRTFGTPNEETWPGIANLPDYGKIIFDDFDAPPLSEHFSHQVPPSLVDFMSKFLCLNPAERWSAEELSSHGYFGEEPLACEPEDIEELLEDLDLVH</sequence>
<evidence type="ECO:0000256" key="7">
    <source>
        <dbReference type="ARBA" id="ARBA00022840"/>
    </source>
</evidence>
<comment type="catalytic activity">
    <reaction evidence="8">
        <text>L-threonyl-[protein] + ATP = O-phospho-L-threonyl-[protein] + ADP + H(+)</text>
        <dbReference type="Rhea" id="RHEA:46608"/>
        <dbReference type="Rhea" id="RHEA-COMP:11060"/>
        <dbReference type="Rhea" id="RHEA-COMP:11605"/>
        <dbReference type="ChEBI" id="CHEBI:15378"/>
        <dbReference type="ChEBI" id="CHEBI:30013"/>
        <dbReference type="ChEBI" id="CHEBI:30616"/>
        <dbReference type="ChEBI" id="CHEBI:61977"/>
        <dbReference type="ChEBI" id="CHEBI:456216"/>
        <dbReference type="EC" id="2.7.11.22"/>
    </reaction>
</comment>
<dbReference type="Proteomes" id="UP000316726">
    <property type="component" value="Chromosome 8"/>
</dbReference>
<evidence type="ECO:0000259" key="13">
    <source>
        <dbReference type="PROSITE" id="PS50011"/>
    </source>
</evidence>
<name>A0A5B8MQ57_9CHLO</name>
<evidence type="ECO:0000256" key="11">
    <source>
        <dbReference type="RuleBase" id="RU000304"/>
    </source>
</evidence>
<dbReference type="InterPro" id="IPR008271">
    <property type="entry name" value="Ser/Thr_kinase_AS"/>
</dbReference>
<dbReference type="STRING" id="1764295.A0A5B8MQ57"/>
<evidence type="ECO:0000256" key="1">
    <source>
        <dbReference type="ARBA" id="ARBA00006485"/>
    </source>
</evidence>
<accession>A0A5B8MQ57</accession>
<dbReference type="SUPFAM" id="SSF56112">
    <property type="entry name" value="Protein kinase-like (PK-like)"/>
    <property type="match status" value="1"/>
</dbReference>
<dbReference type="InterPro" id="IPR050108">
    <property type="entry name" value="CDK"/>
</dbReference>
<evidence type="ECO:0000313" key="15">
    <source>
        <dbReference type="Proteomes" id="UP000316726"/>
    </source>
</evidence>
<dbReference type="PROSITE" id="PS50011">
    <property type="entry name" value="PROTEIN_KINASE_DOM"/>
    <property type="match status" value="1"/>
</dbReference>
<dbReference type="Pfam" id="PF00069">
    <property type="entry name" value="Pkinase"/>
    <property type="match status" value="1"/>
</dbReference>
<reference evidence="14 15" key="1">
    <citation type="submission" date="2018-07" db="EMBL/GenBank/DDBJ databases">
        <title>The complete nuclear genome of the prasinophyte Chloropicon primus (CCMP1205).</title>
        <authorList>
            <person name="Pombert J.-F."/>
            <person name="Otis C."/>
            <person name="Turmel M."/>
            <person name="Lemieux C."/>
        </authorList>
    </citation>
    <scope>NUCLEOTIDE SEQUENCE [LARGE SCALE GENOMIC DNA]</scope>
    <source>
        <strain evidence="14 15">CCMP1205</strain>
    </source>
</reference>
<dbReference type="GO" id="GO:0005524">
    <property type="term" value="F:ATP binding"/>
    <property type="evidence" value="ECO:0007669"/>
    <property type="project" value="UniProtKB-UniRule"/>
</dbReference>
<keyword evidence="6 14" id="KW-0418">Kinase</keyword>
<dbReference type="EMBL" id="CP031041">
    <property type="protein sequence ID" value="QDZ22828.1"/>
    <property type="molecule type" value="Genomic_DNA"/>
</dbReference>
<dbReference type="GO" id="GO:0004693">
    <property type="term" value="F:cyclin-dependent protein serine/threonine kinase activity"/>
    <property type="evidence" value="ECO:0007669"/>
    <property type="project" value="UniProtKB-EC"/>
</dbReference>
<gene>
    <name evidence="14" type="ORF">A3770_08p53460</name>
</gene>
<dbReference type="PANTHER" id="PTHR24056">
    <property type="entry name" value="CELL DIVISION PROTEIN KINASE"/>
    <property type="match status" value="1"/>
</dbReference>
<proteinExistence type="inferred from homology"/>
<dbReference type="OrthoDB" id="1732493at2759"/>
<keyword evidence="5 10" id="KW-0547">Nucleotide-binding</keyword>
<comment type="similarity">
    <text evidence="1">Belongs to the protein kinase superfamily. CMGC Ser/Thr protein kinase family. CDC2/CDKX subfamily.</text>
</comment>